<organism evidence="2 3">
    <name type="scientific">Anisodus acutangulus</name>
    <dbReference type="NCBI Taxonomy" id="402998"/>
    <lineage>
        <taxon>Eukaryota</taxon>
        <taxon>Viridiplantae</taxon>
        <taxon>Streptophyta</taxon>
        <taxon>Embryophyta</taxon>
        <taxon>Tracheophyta</taxon>
        <taxon>Spermatophyta</taxon>
        <taxon>Magnoliopsida</taxon>
        <taxon>eudicotyledons</taxon>
        <taxon>Gunneridae</taxon>
        <taxon>Pentapetalae</taxon>
        <taxon>asterids</taxon>
        <taxon>lamiids</taxon>
        <taxon>Solanales</taxon>
        <taxon>Solanaceae</taxon>
        <taxon>Solanoideae</taxon>
        <taxon>Hyoscyameae</taxon>
        <taxon>Anisodus</taxon>
    </lineage>
</organism>
<comment type="caution">
    <text evidence="2">The sequence shown here is derived from an EMBL/GenBank/DDBJ whole genome shotgun (WGS) entry which is preliminary data.</text>
</comment>
<dbReference type="Proteomes" id="UP001152561">
    <property type="component" value="Unassembled WGS sequence"/>
</dbReference>
<feature type="region of interest" description="Disordered" evidence="1">
    <location>
        <begin position="1"/>
        <end position="29"/>
    </location>
</feature>
<evidence type="ECO:0000313" key="2">
    <source>
        <dbReference type="EMBL" id="KAJ8570859.1"/>
    </source>
</evidence>
<feature type="compositionally biased region" description="Basic and acidic residues" evidence="1">
    <location>
        <begin position="72"/>
        <end position="91"/>
    </location>
</feature>
<feature type="region of interest" description="Disordered" evidence="1">
    <location>
        <begin position="51"/>
        <end position="91"/>
    </location>
</feature>
<evidence type="ECO:0000256" key="1">
    <source>
        <dbReference type="SAM" id="MobiDB-lite"/>
    </source>
</evidence>
<dbReference type="AlphaFoldDB" id="A0A9Q1MX70"/>
<keyword evidence="3" id="KW-1185">Reference proteome</keyword>
<evidence type="ECO:0000313" key="3">
    <source>
        <dbReference type="Proteomes" id="UP001152561"/>
    </source>
</evidence>
<dbReference type="EMBL" id="JAJAGQ010000002">
    <property type="protein sequence ID" value="KAJ8570859.1"/>
    <property type="molecule type" value="Genomic_DNA"/>
</dbReference>
<accession>A0A9Q1MX70</accession>
<reference evidence="3" key="1">
    <citation type="journal article" date="2023" name="Proc. Natl. Acad. Sci. U.S.A.">
        <title>Genomic and structural basis for evolution of tropane alkaloid biosynthesis.</title>
        <authorList>
            <person name="Wanga Y.-J."/>
            <person name="Taina T."/>
            <person name="Yua J.-Y."/>
            <person name="Lia J."/>
            <person name="Xua B."/>
            <person name="Chenc J."/>
            <person name="D'Auriad J.C."/>
            <person name="Huanga J.-P."/>
            <person name="Huanga S.-X."/>
        </authorList>
    </citation>
    <scope>NUCLEOTIDE SEQUENCE [LARGE SCALE GENOMIC DNA]</scope>
    <source>
        <strain evidence="3">cv. KIB-2019</strain>
    </source>
</reference>
<protein>
    <submittedName>
        <fullName evidence="2">Uncharacterized protein</fullName>
    </submittedName>
</protein>
<sequence length="91" mass="9850">MPRKSVPTKGATPAADSALSLCGTTNSPVEDIGKRIMPQKELILTLEMFPSLPTNGPLRIQEGRKKKPQRGISKEHVLSEKGVYDPGPKEA</sequence>
<gene>
    <name evidence="2" type="ORF">K7X08_037831</name>
</gene>
<name>A0A9Q1MX70_9SOLA</name>
<proteinExistence type="predicted"/>